<sequence>MCSADQFFTNLEEEMARDKFEPQSIWNMDETGITTVHKPNKVVAMRGYKLVGVFDIYLEEKPWSPSPVPFLFSS</sequence>
<name>A0AAV1PIR5_SCOSC</name>
<evidence type="ECO:0000313" key="2">
    <source>
        <dbReference type="Proteomes" id="UP001314229"/>
    </source>
</evidence>
<organism evidence="1 2">
    <name type="scientific">Scomber scombrus</name>
    <name type="common">Atlantic mackerel</name>
    <name type="synonym">Scomber vernalis</name>
    <dbReference type="NCBI Taxonomy" id="13677"/>
    <lineage>
        <taxon>Eukaryota</taxon>
        <taxon>Metazoa</taxon>
        <taxon>Chordata</taxon>
        <taxon>Craniata</taxon>
        <taxon>Vertebrata</taxon>
        <taxon>Euteleostomi</taxon>
        <taxon>Actinopterygii</taxon>
        <taxon>Neopterygii</taxon>
        <taxon>Teleostei</taxon>
        <taxon>Neoteleostei</taxon>
        <taxon>Acanthomorphata</taxon>
        <taxon>Pelagiaria</taxon>
        <taxon>Scombriformes</taxon>
        <taxon>Scombridae</taxon>
        <taxon>Scomber</taxon>
    </lineage>
</organism>
<keyword evidence="2" id="KW-1185">Reference proteome</keyword>
<dbReference type="AlphaFoldDB" id="A0AAV1PIR5"/>
<comment type="caution">
    <text evidence="1">The sequence shown here is derived from an EMBL/GenBank/DDBJ whole genome shotgun (WGS) entry which is preliminary data.</text>
</comment>
<proteinExistence type="predicted"/>
<dbReference type="EMBL" id="CAWUFR010000156">
    <property type="protein sequence ID" value="CAK6970397.1"/>
    <property type="molecule type" value="Genomic_DNA"/>
</dbReference>
<feature type="non-terminal residue" evidence="1">
    <location>
        <position position="74"/>
    </location>
</feature>
<evidence type="ECO:0000313" key="1">
    <source>
        <dbReference type="EMBL" id="CAK6970397.1"/>
    </source>
</evidence>
<protein>
    <submittedName>
        <fullName evidence="1">Uncharacterized protein LOC113168110</fullName>
    </submittedName>
</protein>
<accession>A0AAV1PIR5</accession>
<gene>
    <name evidence="1" type="ORF">FSCOSCO3_A030384</name>
</gene>
<dbReference type="Proteomes" id="UP001314229">
    <property type="component" value="Unassembled WGS sequence"/>
</dbReference>
<reference evidence="1 2" key="1">
    <citation type="submission" date="2024-01" db="EMBL/GenBank/DDBJ databases">
        <authorList>
            <person name="Alioto T."/>
            <person name="Alioto T."/>
            <person name="Gomez Garrido J."/>
        </authorList>
    </citation>
    <scope>NUCLEOTIDE SEQUENCE [LARGE SCALE GENOMIC DNA]</scope>
</reference>